<sequence>MKETEGFGMWAERIGPEYFSWEWFNIEGDKGKKLQGNGNLNLKMNEIDGFKEISEIFFETDTVFRIDSKIDRPKKHDSDFKTDYLVVIKKGSYIKF</sequence>
<accession>A0A1F7RHS7</accession>
<evidence type="ECO:0000313" key="1">
    <source>
        <dbReference type="EMBL" id="OGL41052.1"/>
    </source>
</evidence>
<proteinExistence type="predicted"/>
<dbReference type="Proteomes" id="UP000179266">
    <property type="component" value="Unassembled WGS sequence"/>
</dbReference>
<gene>
    <name evidence="1" type="ORF">A2161_18000</name>
</gene>
<reference evidence="1 2" key="1">
    <citation type="journal article" date="2016" name="Nat. Commun.">
        <title>Thousands of microbial genomes shed light on interconnected biogeochemical processes in an aquifer system.</title>
        <authorList>
            <person name="Anantharaman K."/>
            <person name="Brown C.T."/>
            <person name="Hug L.A."/>
            <person name="Sharon I."/>
            <person name="Castelle C.J."/>
            <person name="Probst A.J."/>
            <person name="Thomas B.C."/>
            <person name="Singh A."/>
            <person name="Wilkins M.J."/>
            <person name="Karaoz U."/>
            <person name="Brodie E.L."/>
            <person name="Williams K.H."/>
            <person name="Hubbard S.S."/>
            <person name="Banfield J.F."/>
        </authorList>
    </citation>
    <scope>NUCLEOTIDE SEQUENCE [LARGE SCALE GENOMIC DNA]</scope>
</reference>
<evidence type="ECO:0000313" key="2">
    <source>
        <dbReference type="Proteomes" id="UP000179266"/>
    </source>
</evidence>
<comment type="caution">
    <text evidence="1">The sequence shown here is derived from an EMBL/GenBank/DDBJ whole genome shotgun (WGS) entry which is preliminary data.</text>
</comment>
<dbReference type="EMBL" id="MGDD01000356">
    <property type="protein sequence ID" value="OGL41052.1"/>
    <property type="molecule type" value="Genomic_DNA"/>
</dbReference>
<protein>
    <submittedName>
        <fullName evidence="1">Uncharacterized protein</fullName>
    </submittedName>
</protein>
<name>A0A1F7RHS7_9BACT</name>
<dbReference type="AlphaFoldDB" id="A0A1F7RHS7"/>
<organism evidence="1 2">
    <name type="scientific">Candidatus Schekmanbacteria bacterium RBG_13_48_7</name>
    <dbReference type="NCBI Taxonomy" id="1817878"/>
    <lineage>
        <taxon>Bacteria</taxon>
        <taxon>Candidatus Schekmaniibacteriota</taxon>
    </lineage>
</organism>